<keyword evidence="1" id="KW-0539">Nucleus</keyword>
<dbReference type="Pfam" id="PF12937">
    <property type="entry name" value="F-box-like"/>
    <property type="match status" value="1"/>
</dbReference>
<comment type="subunit">
    <text evidence="1">Component of the SCF-type E3 ligase complex.</text>
</comment>
<feature type="domain" description="F-box" evidence="2">
    <location>
        <begin position="6"/>
        <end position="46"/>
    </location>
</feature>
<comment type="function">
    <text evidence="1">Acts as a component of a SCF E3 ubiquitin ligase complexes.</text>
</comment>
<dbReference type="InterPro" id="IPR001810">
    <property type="entry name" value="F-box_dom"/>
</dbReference>
<comment type="pathway">
    <text evidence="1">Protein modification; protein ubiquitination.</text>
</comment>
<dbReference type="SUPFAM" id="SSF81383">
    <property type="entry name" value="F-box domain"/>
    <property type="match status" value="1"/>
</dbReference>
<dbReference type="Gene3D" id="1.20.1280.50">
    <property type="match status" value="1"/>
</dbReference>
<proteinExistence type="predicted"/>
<dbReference type="GO" id="GO:0009740">
    <property type="term" value="P:gibberellic acid mediated signaling pathway"/>
    <property type="evidence" value="ECO:0007669"/>
    <property type="project" value="TreeGrafter"/>
</dbReference>
<protein>
    <recommendedName>
        <fullName evidence="1">F-box protein</fullName>
    </recommendedName>
</protein>
<evidence type="ECO:0000259" key="2">
    <source>
        <dbReference type="Pfam" id="PF12937"/>
    </source>
</evidence>
<accession>A0AAN9XI69</accession>
<dbReference type="EMBL" id="JAYMYS010000005">
    <property type="protein sequence ID" value="KAK7392961.1"/>
    <property type="molecule type" value="Genomic_DNA"/>
</dbReference>
<keyword evidence="4" id="KW-1185">Reference proteome</keyword>
<reference evidence="3 4" key="1">
    <citation type="submission" date="2024-01" db="EMBL/GenBank/DDBJ databases">
        <title>The genomes of 5 underutilized Papilionoideae crops provide insights into root nodulation and disease resistanc.</title>
        <authorList>
            <person name="Jiang F."/>
        </authorList>
    </citation>
    <scope>NUCLEOTIDE SEQUENCE [LARGE SCALE GENOMIC DNA]</scope>
    <source>
        <strain evidence="3">DUOXIRENSHENG_FW03</strain>
        <tissue evidence="3">Leaves</tissue>
    </source>
</reference>
<name>A0AAN9XI69_PSOTE</name>
<dbReference type="Proteomes" id="UP001386955">
    <property type="component" value="Unassembled WGS sequence"/>
</dbReference>
<dbReference type="GO" id="GO:0005634">
    <property type="term" value="C:nucleus"/>
    <property type="evidence" value="ECO:0007669"/>
    <property type="project" value="UniProtKB-SubCell"/>
</dbReference>
<evidence type="ECO:0000256" key="1">
    <source>
        <dbReference type="RuleBase" id="RU369085"/>
    </source>
</evidence>
<dbReference type="GO" id="GO:0016567">
    <property type="term" value="P:protein ubiquitination"/>
    <property type="evidence" value="ECO:0007669"/>
    <property type="project" value="UniProtKB-UniRule"/>
</dbReference>
<comment type="caution">
    <text evidence="3">The sequence shown here is derived from an EMBL/GenBank/DDBJ whole genome shotgun (WGS) entry which is preliminary data.</text>
</comment>
<dbReference type="GO" id="GO:0031146">
    <property type="term" value="P:SCF-dependent proteasomal ubiquitin-dependent protein catabolic process"/>
    <property type="evidence" value="ECO:0007669"/>
    <property type="project" value="UniProtKB-UniRule"/>
</dbReference>
<comment type="subcellular location">
    <subcellularLocation>
        <location evidence="1">Nucleus</location>
    </subcellularLocation>
</comment>
<dbReference type="GO" id="GO:0005737">
    <property type="term" value="C:cytoplasm"/>
    <property type="evidence" value="ECO:0007669"/>
    <property type="project" value="TreeGrafter"/>
</dbReference>
<dbReference type="AlphaFoldDB" id="A0AAN9XI69"/>
<keyword evidence="1" id="KW-0833">Ubl conjugation pathway</keyword>
<evidence type="ECO:0000313" key="3">
    <source>
        <dbReference type="EMBL" id="KAK7392961.1"/>
    </source>
</evidence>
<dbReference type="GO" id="GO:0019005">
    <property type="term" value="C:SCF ubiquitin ligase complex"/>
    <property type="evidence" value="ECO:0007669"/>
    <property type="project" value="UniProtKB-UniRule"/>
</dbReference>
<dbReference type="PANTHER" id="PTHR12874">
    <property type="entry name" value="F-BOX ONLY PROTEIN 48-RELATED"/>
    <property type="match status" value="1"/>
</dbReference>
<sequence length="230" mass="24888">MSCSPPWEALILVATYLDPKTLAIASCVSKLWFLSMSSDHIWKSILTTHFPSLSLLPSSAGVSSRSLFTLARAAATRRRRPPKKPALALGDLIFTVNISTRERTVASVARGCDALRVHAQGRFRFGVACDGAGLGEEGLRVTWSVALKGWRGVFVMMEKEGRAGEGWFLEELPPPECCSGAAASSVAADLTVAVGEVSVGILSIVDWRYVSVDDGLRYLQHFLFDNTSIV</sequence>
<organism evidence="3 4">
    <name type="scientific">Psophocarpus tetragonolobus</name>
    <name type="common">Winged bean</name>
    <name type="synonym">Dolichos tetragonolobus</name>
    <dbReference type="NCBI Taxonomy" id="3891"/>
    <lineage>
        <taxon>Eukaryota</taxon>
        <taxon>Viridiplantae</taxon>
        <taxon>Streptophyta</taxon>
        <taxon>Embryophyta</taxon>
        <taxon>Tracheophyta</taxon>
        <taxon>Spermatophyta</taxon>
        <taxon>Magnoliopsida</taxon>
        <taxon>eudicotyledons</taxon>
        <taxon>Gunneridae</taxon>
        <taxon>Pentapetalae</taxon>
        <taxon>rosids</taxon>
        <taxon>fabids</taxon>
        <taxon>Fabales</taxon>
        <taxon>Fabaceae</taxon>
        <taxon>Papilionoideae</taxon>
        <taxon>50 kb inversion clade</taxon>
        <taxon>NPAAA clade</taxon>
        <taxon>indigoferoid/millettioid clade</taxon>
        <taxon>Phaseoleae</taxon>
        <taxon>Psophocarpus</taxon>
    </lineage>
</organism>
<evidence type="ECO:0000313" key="4">
    <source>
        <dbReference type="Proteomes" id="UP001386955"/>
    </source>
</evidence>
<dbReference type="InterPro" id="IPR036047">
    <property type="entry name" value="F-box-like_dom_sf"/>
</dbReference>
<dbReference type="PANTHER" id="PTHR12874:SF16">
    <property type="entry name" value="OS01G0800800 PROTEIN"/>
    <property type="match status" value="1"/>
</dbReference>
<gene>
    <name evidence="3" type="ORF">VNO78_21411</name>
</gene>